<dbReference type="OrthoDB" id="424834at2759"/>
<organism evidence="27 28">
    <name type="scientific">Lunasporangiospora selenospora</name>
    <dbReference type="NCBI Taxonomy" id="979761"/>
    <lineage>
        <taxon>Eukaryota</taxon>
        <taxon>Fungi</taxon>
        <taxon>Fungi incertae sedis</taxon>
        <taxon>Mucoromycota</taxon>
        <taxon>Mortierellomycotina</taxon>
        <taxon>Mortierellomycetes</taxon>
        <taxon>Mortierellales</taxon>
        <taxon>Mortierellaceae</taxon>
        <taxon>Lunasporangiospora</taxon>
    </lineage>
</organism>
<evidence type="ECO:0000256" key="23">
    <source>
        <dbReference type="ARBA" id="ARBA00045709"/>
    </source>
</evidence>
<evidence type="ECO:0000256" key="6">
    <source>
        <dbReference type="ARBA" id="ARBA00023136"/>
    </source>
</evidence>
<evidence type="ECO:0000256" key="3">
    <source>
        <dbReference type="ARBA" id="ARBA00022448"/>
    </source>
</evidence>
<evidence type="ECO:0000256" key="11">
    <source>
        <dbReference type="ARBA" id="ARBA00044884"/>
    </source>
</evidence>
<comment type="catalytic activity">
    <reaction evidence="9">
        <text>L-histidyl-glycine(out) = L-histidyl-glycine(in)</text>
        <dbReference type="Rhea" id="RHEA:79395"/>
        <dbReference type="ChEBI" id="CHEBI:229957"/>
    </reaction>
</comment>
<dbReference type="SUPFAM" id="SSF103473">
    <property type="entry name" value="MFS general substrate transporter"/>
    <property type="match status" value="1"/>
</dbReference>
<evidence type="ECO:0000256" key="9">
    <source>
        <dbReference type="ARBA" id="ARBA00044878"/>
    </source>
</evidence>
<evidence type="ECO:0000256" key="12">
    <source>
        <dbReference type="ARBA" id="ARBA00044891"/>
    </source>
</evidence>
<comment type="catalytic activity">
    <reaction evidence="8">
        <text>L-lysyl-L-alanine(out) = L-lysyl-L-alanine(in)</text>
        <dbReference type="Rhea" id="RHEA:79399"/>
        <dbReference type="ChEBI" id="CHEBI:229954"/>
    </reaction>
</comment>
<evidence type="ECO:0000256" key="19">
    <source>
        <dbReference type="ARBA" id="ARBA00044919"/>
    </source>
</evidence>
<keyword evidence="3" id="KW-0813">Transport</keyword>
<keyword evidence="4 26" id="KW-0812">Transmembrane</keyword>
<reference evidence="27" key="1">
    <citation type="journal article" date="2020" name="Fungal Divers.">
        <title>Resolving the Mortierellaceae phylogeny through synthesis of multi-gene phylogenetics and phylogenomics.</title>
        <authorList>
            <person name="Vandepol N."/>
            <person name="Liber J."/>
            <person name="Desiro A."/>
            <person name="Na H."/>
            <person name="Kennedy M."/>
            <person name="Barry K."/>
            <person name="Grigoriev I.V."/>
            <person name="Miller A.N."/>
            <person name="O'Donnell K."/>
            <person name="Stajich J.E."/>
            <person name="Bonito G."/>
        </authorList>
    </citation>
    <scope>NUCLEOTIDE SEQUENCE</scope>
    <source>
        <strain evidence="27">KOD1015</strain>
    </source>
</reference>
<feature type="transmembrane region" description="Helical" evidence="26">
    <location>
        <begin position="517"/>
        <end position="539"/>
    </location>
</feature>
<comment type="similarity">
    <text evidence="2">Belongs to the major facilitator superfamily.</text>
</comment>
<feature type="transmembrane region" description="Helical" evidence="26">
    <location>
        <begin position="120"/>
        <end position="143"/>
    </location>
</feature>
<dbReference type="Proteomes" id="UP000780801">
    <property type="component" value="Unassembled WGS sequence"/>
</dbReference>
<comment type="catalytic activity">
    <reaction evidence="20">
        <text>L-lysyl-glycine(out) = L-lysyl-glycine(in)</text>
        <dbReference type="Rhea" id="RHEA:79407"/>
        <dbReference type="ChEBI" id="CHEBI:191202"/>
    </reaction>
</comment>
<evidence type="ECO:0000256" key="7">
    <source>
        <dbReference type="ARBA" id="ARBA00023228"/>
    </source>
</evidence>
<comment type="subunit">
    <text evidence="24">Homodimer. Interacts with lysosomal protein GLMP (via lumenal domain); the interaction starts while both proteins are still in the endoplasmic reticulum and is required for stabilization of MFSD1 in lysosomes but has no direct effect on its targeting to lysosomes or transporter activity.</text>
</comment>
<feature type="transmembrane region" description="Helical" evidence="26">
    <location>
        <begin position="155"/>
        <end position="175"/>
    </location>
</feature>
<dbReference type="AlphaFoldDB" id="A0A9P6FUN0"/>
<name>A0A9P6FUN0_9FUNG</name>
<evidence type="ECO:0000256" key="2">
    <source>
        <dbReference type="ARBA" id="ARBA00008335"/>
    </source>
</evidence>
<evidence type="ECO:0000313" key="27">
    <source>
        <dbReference type="EMBL" id="KAF9581030.1"/>
    </source>
</evidence>
<keyword evidence="28" id="KW-1185">Reference proteome</keyword>
<dbReference type="EMBL" id="JAABOA010001707">
    <property type="protein sequence ID" value="KAF9581030.1"/>
    <property type="molecule type" value="Genomic_DNA"/>
</dbReference>
<evidence type="ECO:0000256" key="16">
    <source>
        <dbReference type="ARBA" id="ARBA00044900"/>
    </source>
</evidence>
<evidence type="ECO:0000256" key="14">
    <source>
        <dbReference type="ARBA" id="ARBA00044898"/>
    </source>
</evidence>
<comment type="catalytic activity">
    <reaction evidence="11">
        <text>L-alpha-aminoacyl-L-histidine(out) = L-alpha-aminoacyl-L-histidine(in)</text>
        <dbReference type="Rhea" id="RHEA:79375"/>
        <dbReference type="ChEBI" id="CHEBI:229967"/>
    </reaction>
</comment>
<comment type="catalytic activity">
    <reaction evidence="15">
        <text>L-arginyl-L-alpha-amino acid(out) = L-arginyl-L-alpha-amino acid(in)</text>
        <dbReference type="Rhea" id="RHEA:79371"/>
        <dbReference type="ChEBI" id="CHEBI:84315"/>
    </reaction>
</comment>
<comment type="catalytic activity">
    <reaction evidence="12">
        <text>L-lysyl-L-alpha-amino acid(out) = L-lysyl-L-alpha-amino acid(in)</text>
        <dbReference type="Rhea" id="RHEA:79387"/>
        <dbReference type="ChEBI" id="CHEBI:229965"/>
    </reaction>
</comment>
<evidence type="ECO:0000256" key="15">
    <source>
        <dbReference type="ARBA" id="ARBA00044899"/>
    </source>
</evidence>
<evidence type="ECO:0000256" key="21">
    <source>
        <dbReference type="ARBA" id="ARBA00044985"/>
    </source>
</evidence>
<evidence type="ECO:0000256" key="26">
    <source>
        <dbReference type="SAM" id="Phobius"/>
    </source>
</evidence>
<comment type="caution">
    <text evidence="27">The sequence shown here is derived from an EMBL/GenBank/DDBJ whole genome shotgun (WGS) entry which is preliminary data.</text>
</comment>
<comment type="subcellular location">
    <subcellularLocation>
        <location evidence="1">Lysosome membrane</location>
        <topology evidence="1">Multi-pass membrane protein</topology>
    </subcellularLocation>
</comment>
<comment type="catalytic activity">
    <reaction evidence="18">
        <text>L-histidyl-L-alpha-amino acid(out) = L-histidyl-L-alpha-amino acid(in)</text>
        <dbReference type="Rhea" id="RHEA:79379"/>
        <dbReference type="ChEBI" id="CHEBI:229964"/>
    </reaction>
</comment>
<keyword evidence="6 26" id="KW-0472">Membrane</keyword>
<evidence type="ECO:0000256" key="4">
    <source>
        <dbReference type="ARBA" id="ARBA00022692"/>
    </source>
</evidence>
<feature type="transmembrane region" description="Helical" evidence="26">
    <location>
        <begin position="423"/>
        <end position="452"/>
    </location>
</feature>
<protein>
    <recommendedName>
        <fullName evidence="21">Lysosomal dipeptide transporter MFSD1</fullName>
    </recommendedName>
    <alternativeName>
        <fullName evidence="22">Major facilitator superfamily domain-containing protein 1</fullName>
    </alternativeName>
</protein>
<evidence type="ECO:0000256" key="8">
    <source>
        <dbReference type="ARBA" id="ARBA00044876"/>
    </source>
</evidence>
<evidence type="ECO:0000256" key="5">
    <source>
        <dbReference type="ARBA" id="ARBA00022989"/>
    </source>
</evidence>
<dbReference type="InterPro" id="IPR052187">
    <property type="entry name" value="MFSD1"/>
</dbReference>
<evidence type="ECO:0000256" key="22">
    <source>
        <dbReference type="ARBA" id="ARBA00045018"/>
    </source>
</evidence>
<evidence type="ECO:0000256" key="1">
    <source>
        <dbReference type="ARBA" id="ARBA00004155"/>
    </source>
</evidence>
<evidence type="ECO:0000256" key="20">
    <source>
        <dbReference type="ARBA" id="ARBA00044924"/>
    </source>
</evidence>
<dbReference type="PANTHER" id="PTHR23512">
    <property type="entry name" value="MAJOR FACILITATOR SUPERFAMILY DOMAIN-CONTAINING PROTEIN 1"/>
    <property type="match status" value="1"/>
</dbReference>
<evidence type="ECO:0000256" key="25">
    <source>
        <dbReference type="SAM" id="MobiDB-lite"/>
    </source>
</evidence>
<sequence>MRSRTHPDPRPPLGPRTSSESTTLTATTLSHKSNSTATATSSFANHNPVVDTPRDDLQFTSPVNVAEFMNDGIQSGGSGRIRWAMLAATCFVLFGNYYAFDNPASLNQPLQEYMQMSDDSYAYFINILYTAYSLPNIVLPWLGGLASDKFGHRRLLIALSAIVALGHLIVCFGVESRNVPAMILGRVLFGAGESLAVAQSAITVKYFRGKELAMALGVNLCIARLGSVLNDILTPFIWARSNVPIAFWGGFVSCVLSFMTACLLVWMDMRFGSAAEAGFSRLPTHHSDVRVSVDTLDHSRGHGVLGVSNVGMSAAAYDPHTGERIGRKSFANEEVIDLEVMHDSSKILLLQDGGATARQNTNGDGSGAMDDSIDDDEAYGWDSDPGQANEYERHGLRDQTVLRSNADGLAGVRALREAENTTVWGHFIGIFVVFLDYTQSFWVLFAMTFLLIGVQVPFNTAQIMTVPDLLSAVLVLPVGYFVDHYGQKSWLFMLCGLVIGGSHAALGLLNLPSPVPALLALGIASAIGAIFNSAIPVMVESHQIATA</sequence>
<feature type="transmembrane region" description="Helical" evidence="26">
    <location>
        <begin position="464"/>
        <end position="482"/>
    </location>
</feature>
<dbReference type="GO" id="GO:0022857">
    <property type="term" value="F:transmembrane transporter activity"/>
    <property type="evidence" value="ECO:0007669"/>
    <property type="project" value="InterPro"/>
</dbReference>
<comment type="catalytic activity">
    <reaction evidence="19">
        <text>L-alanyl-L-lysine(out) = L-alanyl-L-lysine(in)</text>
        <dbReference type="Rhea" id="RHEA:79415"/>
        <dbReference type="ChEBI" id="CHEBI:192470"/>
    </reaction>
</comment>
<evidence type="ECO:0000256" key="10">
    <source>
        <dbReference type="ARBA" id="ARBA00044881"/>
    </source>
</evidence>
<feature type="compositionally biased region" description="Low complexity" evidence="25">
    <location>
        <begin position="17"/>
        <end position="47"/>
    </location>
</feature>
<comment type="catalytic activity">
    <reaction evidence="17">
        <text>L-arginyl-glycine(out) = L-arginyl-glycine(in)</text>
        <dbReference type="Rhea" id="RHEA:79391"/>
        <dbReference type="ChEBI" id="CHEBI:229955"/>
    </reaction>
</comment>
<feature type="transmembrane region" description="Helical" evidence="26">
    <location>
        <begin position="245"/>
        <end position="266"/>
    </location>
</feature>
<feature type="region of interest" description="Disordered" evidence="25">
    <location>
        <begin position="1"/>
        <end position="56"/>
    </location>
</feature>
<dbReference type="InterPro" id="IPR011701">
    <property type="entry name" value="MFS"/>
</dbReference>
<comment type="catalytic activity">
    <reaction evidence="14">
        <text>L-aspartyl-L-lysine(out) = L-aspartyl-L-lysine(in)</text>
        <dbReference type="Rhea" id="RHEA:79411"/>
        <dbReference type="ChEBI" id="CHEBI:229953"/>
    </reaction>
</comment>
<evidence type="ECO:0000313" key="28">
    <source>
        <dbReference type="Proteomes" id="UP000780801"/>
    </source>
</evidence>
<comment type="catalytic activity">
    <reaction evidence="10">
        <text>L-alpha-aminoacyl-L-arginine(out) = L-alpha-aminoacyl-L-arginine(in)</text>
        <dbReference type="Rhea" id="RHEA:79367"/>
        <dbReference type="ChEBI" id="CHEBI:229968"/>
    </reaction>
</comment>
<dbReference type="InterPro" id="IPR036259">
    <property type="entry name" value="MFS_trans_sf"/>
</dbReference>
<accession>A0A9P6FUN0</accession>
<evidence type="ECO:0000256" key="13">
    <source>
        <dbReference type="ARBA" id="ARBA00044893"/>
    </source>
</evidence>
<feature type="region of interest" description="Disordered" evidence="25">
    <location>
        <begin position="358"/>
        <end position="387"/>
    </location>
</feature>
<evidence type="ECO:0000256" key="17">
    <source>
        <dbReference type="ARBA" id="ARBA00044903"/>
    </source>
</evidence>
<dbReference type="Gene3D" id="1.20.1250.20">
    <property type="entry name" value="MFS general substrate transporter like domains"/>
    <property type="match status" value="1"/>
</dbReference>
<proteinExistence type="inferred from homology"/>
<evidence type="ECO:0000256" key="24">
    <source>
        <dbReference type="ARBA" id="ARBA00046376"/>
    </source>
</evidence>
<comment type="function">
    <text evidence="23">Lysosomal dipeptide uniporter that selectively exports lysine, arginine or histidine-containing dipeptides with a net positive charge from the lysosome lumen into the cytosol. Could play a role in a specific type of protein O-glycosylation indirectly regulating macrophages migration and tissue invasion. Also essential for liver homeostasis.</text>
</comment>
<comment type="catalytic activity">
    <reaction evidence="16">
        <text>L-lysyl-L-lysine(out) = L-lysyl-L-lysine(in)</text>
        <dbReference type="Rhea" id="RHEA:79403"/>
        <dbReference type="ChEBI" id="CHEBI:229956"/>
    </reaction>
</comment>
<dbReference type="PANTHER" id="PTHR23512:SF3">
    <property type="entry name" value="MAJOR FACILITATOR SUPERFAMILY DOMAIN-CONTAINING PROTEIN 1"/>
    <property type="match status" value="1"/>
</dbReference>
<keyword evidence="7" id="KW-0458">Lysosome</keyword>
<keyword evidence="5 26" id="KW-1133">Transmembrane helix</keyword>
<feature type="transmembrane region" description="Helical" evidence="26">
    <location>
        <begin position="83"/>
        <end position="100"/>
    </location>
</feature>
<feature type="transmembrane region" description="Helical" evidence="26">
    <location>
        <begin position="489"/>
        <end position="511"/>
    </location>
</feature>
<evidence type="ECO:0000256" key="18">
    <source>
        <dbReference type="ARBA" id="ARBA00044912"/>
    </source>
</evidence>
<dbReference type="Pfam" id="PF07690">
    <property type="entry name" value="MFS_1"/>
    <property type="match status" value="1"/>
</dbReference>
<gene>
    <name evidence="27" type="ORF">BGW38_002102</name>
</gene>
<comment type="catalytic activity">
    <reaction evidence="13">
        <text>L-alpha-aminoacyl-L-lysine(out) = L-alpha-aminoacyl-L-lysine(in)</text>
        <dbReference type="Rhea" id="RHEA:79383"/>
        <dbReference type="ChEBI" id="CHEBI:229966"/>
    </reaction>
</comment>